<dbReference type="PROSITE" id="PS50125">
    <property type="entry name" value="GUANYLATE_CYCLASE_2"/>
    <property type="match status" value="1"/>
</dbReference>
<evidence type="ECO:0000313" key="4">
    <source>
        <dbReference type="EMBL" id="QXE22439.1"/>
    </source>
</evidence>
<dbReference type="EMBL" id="CP021056">
    <property type="protein sequence ID" value="QXE22439.1"/>
    <property type="molecule type" value="Genomic_DNA"/>
</dbReference>
<keyword evidence="2" id="KW-0812">Transmembrane</keyword>
<dbReference type="RefSeq" id="WP_190602938.1">
    <property type="nucleotide sequence ID" value="NZ_CP021056.1"/>
</dbReference>
<sequence length="741" mass="83087">MWTKVKNLVWQWRGVWITTPTVTGLIILLRLFGLLQSWEWGVFDLYMRWRPQEPKDDRVVIVSIDDRDIHHLQRSAISDATLAKLLNKLKAQQPRAIGLDIYRDLPVDHGYEDLAKVFTSTPNLVGIQKVVGKSDRDIVAPPPILKERDQVGANDLVIDADNKVRRSFFYLTDNNGKTVFSFSLHLALHYLEKEGIFPNKDWQIGKAQFRPFEAYDGGYVRADAKGYQILINYRGGSRYFESISMTDVLLDKVPKNWGRDRVILIGNVAESSKDFFFTPYSSTLLSLPEPMTGVEIHANLTSQIISAALDNRSLFKSRTEPEEWLWIFFWSFVGATLTWQLRYHSIFALERFVCSIITLGILLGSGYIAFIWGWWLPIVPALIALISSAIGITAFVARSVADIRKIFGRYLNEAVVANLLESPEGLKLGGERRKITILTSDLRGFTATSERLQPEEVVKILNFYLECMADVITQYQGTIDEFMGDGILVLFGAPTQRKDDAERAVACAVAMQLAMEKVNTKMQEWGLLPLAMGIGINTGVVVVGNIGSEKRTKYGIVGNQVNLTYRIEGYTIGGQILISESTLKEVGSIAMVIGQKQVKPQGVKEPITIYQIGGISDPYNLVLPSKKEELKTLPQPISIQYAVLDGKDICDTLFKGSFIKLSCQEAEVCVENISPEELPAELTNIKLNLLSFPLHELADEDVYAKVLTKPTSQGNFYISFTSKPPTVEAKLKSLISEVSHN</sequence>
<gene>
    <name evidence="4" type="ORF">B6N60_01122</name>
</gene>
<dbReference type="Pfam" id="PF05226">
    <property type="entry name" value="CHASE2"/>
    <property type="match status" value="1"/>
</dbReference>
<proteinExistence type="inferred from homology"/>
<feature type="transmembrane region" description="Helical" evidence="2">
    <location>
        <begin position="353"/>
        <end position="375"/>
    </location>
</feature>
<keyword evidence="5" id="KW-1185">Reference proteome</keyword>
<keyword evidence="2" id="KW-1133">Transmembrane helix</keyword>
<evidence type="ECO:0000259" key="3">
    <source>
        <dbReference type="PROSITE" id="PS50125"/>
    </source>
</evidence>
<comment type="similarity">
    <text evidence="1">Belongs to the adenylyl cyclase class-3 family.</text>
</comment>
<dbReference type="SUPFAM" id="SSF55073">
    <property type="entry name" value="Nucleotide cyclase"/>
    <property type="match status" value="1"/>
</dbReference>
<dbReference type="Pfam" id="PF00211">
    <property type="entry name" value="Guanylate_cyc"/>
    <property type="match status" value="1"/>
</dbReference>
<feature type="domain" description="Guanylate cyclase" evidence="3">
    <location>
        <begin position="436"/>
        <end position="568"/>
    </location>
</feature>
<feature type="transmembrane region" description="Helical" evidence="2">
    <location>
        <begin position="324"/>
        <end position="341"/>
    </location>
</feature>
<name>A0A975Y3S4_9NOST</name>
<dbReference type="InterPro" id="IPR001054">
    <property type="entry name" value="A/G_cyclase"/>
</dbReference>
<dbReference type="InterPro" id="IPR007890">
    <property type="entry name" value="CHASE2"/>
</dbReference>
<dbReference type="GO" id="GO:0004016">
    <property type="term" value="F:adenylate cyclase activity"/>
    <property type="evidence" value="ECO:0007669"/>
    <property type="project" value="UniProtKB-ARBA"/>
</dbReference>
<evidence type="ECO:0000256" key="1">
    <source>
        <dbReference type="ARBA" id="ARBA00005381"/>
    </source>
</evidence>
<dbReference type="AlphaFoldDB" id="A0A975Y3S4"/>
<evidence type="ECO:0000256" key="2">
    <source>
        <dbReference type="SAM" id="Phobius"/>
    </source>
</evidence>
<feature type="transmembrane region" description="Helical" evidence="2">
    <location>
        <begin position="525"/>
        <end position="546"/>
    </location>
</feature>
<dbReference type="InterPro" id="IPR029787">
    <property type="entry name" value="Nucleotide_cyclase"/>
</dbReference>
<organism evidence="4 5">
    <name type="scientific">Richelia sinica FACHB-800</name>
    <dbReference type="NCBI Taxonomy" id="1357546"/>
    <lineage>
        <taxon>Bacteria</taxon>
        <taxon>Bacillati</taxon>
        <taxon>Cyanobacteriota</taxon>
        <taxon>Cyanophyceae</taxon>
        <taxon>Nostocales</taxon>
        <taxon>Nostocaceae</taxon>
        <taxon>Richelia</taxon>
    </lineage>
</organism>
<keyword evidence="2" id="KW-0472">Membrane</keyword>
<accession>A0A975Y3S4</accession>
<dbReference type="SMART" id="SM00044">
    <property type="entry name" value="CYCc"/>
    <property type="match status" value="1"/>
</dbReference>
<dbReference type="GO" id="GO:0035556">
    <property type="term" value="P:intracellular signal transduction"/>
    <property type="evidence" value="ECO:0007669"/>
    <property type="project" value="InterPro"/>
</dbReference>
<feature type="transmembrane region" description="Helical" evidence="2">
    <location>
        <begin position="381"/>
        <end position="401"/>
    </location>
</feature>
<dbReference type="Proteomes" id="UP000683511">
    <property type="component" value="Chromosome"/>
</dbReference>
<dbReference type="GO" id="GO:0006171">
    <property type="term" value="P:cAMP biosynthetic process"/>
    <property type="evidence" value="ECO:0007669"/>
    <property type="project" value="TreeGrafter"/>
</dbReference>
<dbReference type="KEGG" id="rsin:B6N60_01122"/>
<protein>
    <submittedName>
        <fullName evidence="4">Adenylate cyclase</fullName>
    </submittedName>
</protein>
<dbReference type="CDD" id="cd07302">
    <property type="entry name" value="CHD"/>
    <property type="match status" value="1"/>
</dbReference>
<dbReference type="PANTHER" id="PTHR43081">
    <property type="entry name" value="ADENYLATE CYCLASE, TERMINAL-DIFFERENTIATION SPECIFIC-RELATED"/>
    <property type="match status" value="1"/>
</dbReference>
<dbReference type="Gene3D" id="3.30.70.1230">
    <property type="entry name" value="Nucleotide cyclase"/>
    <property type="match status" value="1"/>
</dbReference>
<dbReference type="SMART" id="SM01080">
    <property type="entry name" value="CHASE2"/>
    <property type="match status" value="1"/>
</dbReference>
<evidence type="ECO:0000313" key="5">
    <source>
        <dbReference type="Proteomes" id="UP000683511"/>
    </source>
</evidence>
<dbReference type="PANTHER" id="PTHR43081:SF1">
    <property type="entry name" value="ADENYLATE CYCLASE, TERMINAL-DIFFERENTIATION SPECIFIC"/>
    <property type="match status" value="1"/>
</dbReference>
<dbReference type="InterPro" id="IPR050697">
    <property type="entry name" value="Adenylyl/Guanylyl_Cyclase_3/4"/>
</dbReference>
<reference evidence="4" key="1">
    <citation type="submission" date="2017-04" db="EMBL/GenBank/DDBJ databases">
        <title>Genome deletions in a multicellular cyanobacterial endosymbiont for morphological adaptation in marine diatoms.</title>
        <authorList>
            <person name="Wang Y."/>
            <person name="Gao H."/>
            <person name="Li R."/>
            <person name="Xu X."/>
        </authorList>
    </citation>
    <scope>NUCLEOTIDE SEQUENCE</scope>
    <source>
        <strain evidence="4">FACHB 800</strain>
    </source>
</reference>